<gene>
    <name evidence="2" type="ORF">V6W80_11755</name>
</gene>
<keyword evidence="3" id="KW-1185">Reference proteome</keyword>
<dbReference type="RefSeq" id="WP_338547268.1">
    <property type="nucleotide sequence ID" value="NZ_CP145723.1"/>
</dbReference>
<evidence type="ECO:0000313" key="2">
    <source>
        <dbReference type="EMBL" id="WWM68911.1"/>
    </source>
</evidence>
<name>A0ABZ2FZG7_9PSED</name>
<protein>
    <recommendedName>
        <fullName evidence="4">Lipoprotein</fullName>
    </recommendedName>
</protein>
<dbReference type="EMBL" id="CP145723">
    <property type="protein sequence ID" value="WWM68911.1"/>
    <property type="molecule type" value="Genomic_DNA"/>
</dbReference>
<accession>A0ABZ2FZG7</accession>
<organism evidence="2 3">
    <name type="scientific">Pseudomonas benzopyrenica</name>
    <dbReference type="NCBI Taxonomy" id="2993566"/>
    <lineage>
        <taxon>Bacteria</taxon>
        <taxon>Pseudomonadati</taxon>
        <taxon>Pseudomonadota</taxon>
        <taxon>Gammaproteobacteria</taxon>
        <taxon>Pseudomonadales</taxon>
        <taxon>Pseudomonadaceae</taxon>
        <taxon>Pseudomonas</taxon>
    </lineage>
</organism>
<evidence type="ECO:0000313" key="3">
    <source>
        <dbReference type="Proteomes" id="UP001372714"/>
    </source>
</evidence>
<evidence type="ECO:0000256" key="1">
    <source>
        <dbReference type="SAM" id="SignalP"/>
    </source>
</evidence>
<dbReference type="Proteomes" id="UP001372714">
    <property type="component" value="Chromosome"/>
</dbReference>
<reference evidence="2 3" key="1">
    <citation type="submission" date="2024-02" db="EMBL/GenBank/DDBJ databases">
        <title>The whole genome sequence of Pseudomonas benzopyrenica MLY92.</title>
        <authorList>
            <person name="Liu Y."/>
        </authorList>
    </citation>
    <scope>NUCLEOTIDE SEQUENCE [LARGE SCALE GENOMIC DNA]</scope>
    <source>
        <strain evidence="2 3">MLY92</strain>
    </source>
</reference>
<dbReference type="PROSITE" id="PS51257">
    <property type="entry name" value="PROKAR_LIPOPROTEIN"/>
    <property type="match status" value="1"/>
</dbReference>
<evidence type="ECO:0008006" key="4">
    <source>
        <dbReference type="Google" id="ProtNLM"/>
    </source>
</evidence>
<feature type="signal peptide" evidence="1">
    <location>
        <begin position="1"/>
        <end position="20"/>
    </location>
</feature>
<feature type="chain" id="PRO_5046213307" description="Lipoprotein" evidence="1">
    <location>
        <begin position="21"/>
        <end position="205"/>
    </location>
</feature>
<proteinExistence type="predicted"/>
<keyword evidence="1" id="KW-0732">Signal</keyword>
<sequence length="205" mass="21422">MRKIAVLVMAVLLAGCSAKQVNPNVISKPLYTTPSPAKAELILSREFQSKVYSSKPSYGRAWSIYTFDIHAGGPFSQALIAHLRAKYPSLRVGDVADGNASDIQVTPSDITIEFGLDDGSAVLATGLFPLAGFAMNTVAGAKTHVTASVRANGVTREVKVLGAGAVPSAYLTVSEQKLYDAIAASLDDAASRLAAEVNQIATAKP</sequence>